<dbReference type="InterPro" id="IPR009057">
    <property type="entry name" value="Homeodomain-like_sf"/>
</dbReference>
<dbReference type="InterPro" id="IPR017930">
    <property type="entry name" value="Myb_dom"/>
</dbReference>
<evidence type="ECO:0000256" key="1">
    <source>
        <dbReference type="ARBA" id="ARBA00023015"/>
    </source>
</evidence>
<organism evidence="8 9">
    <name type="scientific">Tritrichomonas musculus</name>
    <dbReference type="NCBI Taxonomy" id="1915356"/>
    <lineage>
        <taxon>Eukaryota</taxon>
        <taxon>Metamonada</taxon>
        <taxon>Parabasalia</taxon>
        <taxon>Tritrichomonadida</taxon>
        <taxon>Tritrichomonadidae</taxon>
        <taxon>Tritrichomonas</taxon>
    </lineage>
</organism>
<sequence length="538" mass="60515">MYPGLYTNHVFYHNFANSIPSNVNVVPAGTCKMTHGRRQLFSYEEDEQLKKLVEQFGDKDWKFIARKMPGRSTRQCRERYKNYLSPDIKNGPWTKEEDDLLKEKYNEYGPHWSSISKFFKSRSDVNIKNRWSALSFHMSNNNNNNNKSAFAIYSPSLYNKSKVVYQPSQNFCYQEPNYNNFYPRSIYPMMPATVCQPSMNQAINYPQYPQLQPHIVSNPSSISIKPNNITKSNSEEDEGPNEVDESEDDDVPSPPLNQQPKQQTQEIESISNDTRAINIAQNTDNSISISSSPMPGSIIVVPSPVPMSVNFSGPLPPLLQKPKSQQHIAQPSLLNSNIDTAEPNDPKRSINSPINTNSPLSVEENCSLPSLITQQDEQKVQRPPAEKEEIFNRTLQHSAQQSKEEIVNNTNSTIPISQILTPINPSNSSTQISASSSNSVTSSTNSNTPLMIHKSSNQQHNQIKQTALSAPPNSDYSLNSSFMINFPFPQSLLSNSLLPSNDQQESILASDTRIDEASINTETEVLTNTFPNFGGRLW</sequence>
<name>A0ABR2JS54_9EUKA</name>
<reference evidence="8 9" key="1">
    <citation type="submission" date="2024-04" db="EMBL/GenBank/DDBJ databases">
        <title>Tritrichomonas musculus Genome.</title>
        <authorList>
            <person name="Alves-Ferreira E."/>
            <person name="Grigg M."/>
            <person name="Lorenzi H."/>
            <person name="Galac M."/>
        </authorList>
    </citation>
    <scope>NUCLEOTIDE SEQUENCE [LARGE SCALE GENOMIC DNA]</scope>
    <source>
        <strain evidence="8 9">EAF2021</strain>
    </source>
</reference>
<protein>
    <recommendedName>
        <fullName evidence="10">Myb-like DNA-binding domain containing protein</fullName>
    </recommendedName>
</protein>
<feature type="domain" description="Myb-like" evidence="6">
    <location>
        <begin position="85"/>
        <end position="135"/>
    </location>
</feature>
<feature type="region of interest" description="Disordered" evidence="5">
    <location>
        <begin position="214"/>
        <end position="268"/>
    </location>
</feature>
<feature type="region of interest" description="Disordered" evidence="5">
    <location>
        <begin position="425"/>
        <end position="445"/>
    </location>
</feature>
<feature type="region of interest" description="Disordered" evidence="5">
    <location>
        <begin position="321"/>
        <end position="360"/>
    </location>
</feature>
<evidence type="ECO:0008006" key="10">
    <source>
        <dbReference type="Google" id="ProtNLM"/>
    </source>
</evidence>
<feature type="compositionally biased region" description="Polar residues" evidence="5">
    <location>
        <begin position="327"/>
        <end position="339"/>
    </location>
</feature>
<evidence type="ECO:0000259" key="6">
    <source>
        <dbReference type="PROSITE" id="PS50090"/>
    </source>
</evidence>
<dbReference type="PANTHER" id="PTHR46621:SF1">
    <property type="entry name" value="SNRNA-ACTIVATING PROTEIN COMPLEX SUBUNIT 4"/>
    <property type="match status" value="1"/>
</dbReference>
<dbReference type="CDD" id="cd00167">
    <property type="entry name" value="SANT"/>
    <property type="match status" value="2"/>
</dbReference>
<dbReference type="Gene3D" id="1.10.10.60">
    <property type="entry name" value="Homeodomain-like"/>
    <property type="match status" value="2"/>
</dbReference>
<dbReference type="Pfam" id="PF13921">
    <property type="entry name" value="Myb_DNA-bind_6"/>
    <property type="match status" value="1"/>
</dbReference>
<dbReference type="InterPro" id="IPR051575">
    <property type="entry name" value="Myb-like_DNA-bd"/>
</dbReference>
<comment type="caution">
    <text evidence="8">The sequence shown here is derived from an EMBL/GenBank/DDBJ whole genome shotgun (WGS) entry which is preliminary data.</text>
</comment>
<dbReference type="SMART" id="SM00717">
    <property type="entry name" value="SANT"/>
    <property type="match status" value="2"/>
</dbReference>
<gene>
    <name evidence="8" type="ORF">M9Y10_044385</name>
</gene>
<dbReference type="Proteomes" id="UP001470230">
    <property type="component" value="Unassembled WGS sequence"/>
</dbReference>
<feature type="domain" description="HTH myb-type" evidence="7">
    <location>
        <begin position="89"/>
        <end position="131"/>
    </location>
</feature>
<evidence type="ECO:0000256" key="4">
    <source>
        <dbReference type="ARBA" id="ARBA00023242"/>
    </source>
</evidence>
<feature type="compositionally biased region" description="Polar residues" evidence="5">
    <location>
        <begin position="349"/>
        <end position="360"/>
    </location>
</feature>
<keyword evidence="2" id="KW-0238">DNA-binding</keyword>
<keyword evidence="4" id="KW-0539">Nucleus</keyword>
<evidence type="ECO:0000256" key="3">
    <source>
        <dbReference type="ARBA" id="ARBA00023163"/>
    </source>
</evidence>
<evidence type="ECO:0000313" key="9">
    <source>
        <dbReference type="Proteomes" id="UP001470230"/>
    </source>
</evidence>
<proteinExistence type="predicted"/>
<evidence type="ECO:0000313" key="8">
    <source>
        <dbReference type="EMBL" id="KAK8881749.1"/>
    </source>
</evidence>
<feature type="compositionally biased region" description="Low complexity" evidence="5">
    <location>
        <begin position="426"/>
        <end position="445"/>
    </location>
</feature>
<keyword evidence="9" id="KW-1185">Reference proteome</keyword>
<feature type="compositionally biased region" description="Polar residues" evidence="5">
    <location>
        <begin position="258"/>
        <end position="268"/>
    </location>
</feature>
<dbReference type="InterPro" id="IPR001005">
    <property type="entry name" value="SANT/Myb"/>
</dbReference>
<dbReference type="PROSITE" id="PS50090">
    <property type="entry name" value="MYB_LIKE"/>
    <property type="match status" value="2"/>
</dbReference>
<dbReference type="EMBL" id="JAPFFF010000009">
    <property type="protein sequence ID" value="KAK8881749.1"/>
    <property type="molecule type" value="Genomic_DNA"/>
</dbReference>
<feature type="compositionally biased region" description="Low complexity" evidence="5">
    <location>
        <begin position="215"/>
        <end position="232"/>
    </location>
</feature>
<feature type="domain" description="HTH myb-type" evidence="7">
    <location>
        <begin position="37"/>
        <end position="88"/>
    </location>
</feature>
<evidence type="ECO:0000259" key="7">
    <source>
        <dbReference type="PROSITE" id="PS51294"/>
    </source>
</evidence>
<feature type="domain" description="Myb-like" evidence="6">
    <location>
        <begin position="33"/>
        <end position="84"/>
    </location>
</feature>
<feature type="compositionally biased region" description="Acidic residues" evidence="5">
    <location>
        <begin position="235"/>
        <end position="251"/>
    </location>
</feature>
<keyword evidence="3" id="KW-0804">Transcription</keyword>
<evidence type="ECO:0000256" key="2">
    <source>
        <dbReference type="ARBA" id="ARBA00023125"/>
    </source>
</evidence>
<evidence type="ECO:0000256" key="5">
    <source>
        <dbReference type="SAM" id="MobiDB-lite"/>
    </source>
</evidence>
<accession>A0ABR2JS54</accession>
<dbReference type="PROSITE" id="PS51294">
    <property type="entry name" value="HTH_MYB"/>
    <property type="match status" value="2"/>
</dbReference>
<dbReference type="PANTHER" id="PTHR46621">
    <property type="entry name" value="SNRNA-ACTIVATING PROTEIN COMPLEX SUBUNIT 4"/>
    <property type="match status" value="1"/>
</dbReference>
<keyword evidence="1" id="KW-0805">Transcription regulation</keyword>
<dbReference type="SUPFAM" id="SSF46689">
    <property type="entry name" value="Homeodomain-like"/>
    <property type="match status" value="1"/>
</dbReference>